<feature type="region of interest" description="Disordered" evidence="2">
    <location>
        <begin position="352"/>
        <end position="431"/>
    </location>
</feature>
<dbReference type="Proteomes" id="UP000271974">
    <property type="component" value="Unassembled WGS sequence"/>
</dbReference>
<protein>
    <recommendedName>
        <fullName evidence="3">Pseudouridine synthase II N-terminal domain-containing protein</fullName>
    </recommendedName>
</protein>
<proteinExistence type="inferred from homology"/>
<evidence type="ECO:0000256" key="1">
    <source>
        <dbReference type="ARBA" id="ARBA00008999"/>
    </source>
</evidence>
<dbReference type="PANTHER" id="PTHR13195">
    <property type="entry name" value="PSEUDOURIDINE SYNTHASE-RELATED"/>
    <property type="match status" value="1"/>
</dbReference>
<dbReference type="GO" id="GO:0003723">
    <property type="term" value="F:RNA binding"/>
    <property type="evidence" value="ECO:0007669"/>
    <property type="project" value="InterPro"/>
</dbReference>
<feature type="compositionally biased region" description="Basic and acidic residues" evidence="2">
    <location>
        <begin position="361"/>
        <end position="370"/>
    </location>
</feature>
<feature type="domain" description="Pseudouridine synthase II N-terminal" evidence="3">
    <location>
        <begin position="108"/>
        <end position="239"/>
    </location>
</feature>
<dbReference type="OrthoDB" id="9995526at2759"/>
<dbReference type="InterPro" id="IPR002501">
    <property type="entry name" value="PsdUridine_synth_N"/>
</dbReference>
<dbReference type="GO" id="GO:0001522">
    <property type="term" value="P:pseudouridine synthesis"/>
    <property type="evidence" value="ECO:0007669"/>
    <property type="project" value="InterPro"/>
</dbReference>
<evidence type="ECO:0000313" key="5">
    <source>
        <dbReference type="Proteomes" id="UP000271974"/>
    </source>
</evidence>
<gene>
    <name evidence="4" type="ORF">EGW08_018119</name>
</gene>
<evidence type="ECO:0000313" key="4">
    <source>
        <dbReference type="EMBL" id="RUS74112.1"/>
    </source>
</evidence>
<accession>A0A433SXU0</accession>
<dbReference type="GO" id="GO:0009982">
    <property type="term" value="F:pseudouridine synthase activity"/>
    <property type="evidence" value="ECO:0007669"/>
    <property type="project" value="InterPro"/>
</dbReference>
<evidence type="ECO:0000259" key="3">
    <source>
        <dbReference type="Pfam" id="PF01509"/>
    </source>
</evidence>
<reference evidence="4 5" key="1">
    <citation type="submission" date="2019-01" db="EMBL/GenBank/DDBJ databases">
        <title>A draft genome assembly of the solar-powered sea slug Elysia chlorotica.</title>
        <authorList>
            <person name="Cai H."/>
            <person name="Li Q."/>
            <person name="Fang X."/>
            <person name="Li J."/>
            <person name="Curtis N.E."/>
            <person name="Altenburger A."/>
            <person name="Shibata T."/>
            <person name="Feng M."/>
            <person name="Maeda T."/>
            <person name="Schwartz J.A."/>
            <person name="Shigenobu S."/>
            <person name="Lundholm N."/>
            <person name="Nishiyama T."/>
            <person name="Yang H."/>
            <person name="Hasebe M."/>
            <person name="Li S."/>
            <person name="Pierce S.K."/>
            <person name="Wang J."/>
        </authorList>
    </citation>
    <scope>NUCLEOTIDE SEQUENCE [LARGE SCALE GENOMIC DNA]</scope>
    <source>
        <strain evidence="4">EC2010</strain>
        <tissue evidence="4">Whole organism of an adult</tissue>
    </source>
</reference>
<dbReference type="InterPro" id="IPR039048">
    <property type="entry name" value="Trub2"/>
</dbReference>
<dbReference type="Pfam" id="PF01509">
    <property type="entry name" value="TruB_N"/>
    <property type="match status" value="1"/>
</dbReference>
<dbReference type="GO" id="GO:0006396">
    <property type="term" value="P:RNA processing"/>
    <property type="evidence" value="ECO:0007669"/>
    <property type="project" value="InterPro"/>
</dbReference>
<dbReference type="Gene3D" id="3.30.2350.10">
    <property type="entry name" value="Pseudouridine synthase"/>
    <property type="match status" value="1"/>
</dbReference>
<dbReference type="SUPFAM" id="SSF55120">
    <property type="entry name" value="Pseudouridine synthase"/>
    <property type="match status" value="1"/>
</dbReference>
<dbReference type="InterPro" id="IPR020103">
    <property type="entry name" value="PsdUridine_synth_cat_dom_sf"/>
</dbReference>
<name>A0A433SXU0_ELYCH</name>
<dbReference type="PANTHER" id="PTHR13195:SF0">
    <property type="entry name" value="PSEUDOURIDYLATE SYNTHASE TRUB2, MITOCHONDRIAL"/>
    <property type="match status" value="1"/>
</dbReference>
<dbReference type="AlphaFoldDB" id="A0A433SXU0"/>
<dbReference type="EMBL" id="RQTK01000864">
    <property type="protein sequence ID" value="RUS74112.1"/>
    <property type="molecule type" value="Genomic_DNA"/>
</dbReference>
<sequence length="431" mass="47886">MSRFNWAPTAYRLLDGLFCVYKPAGVPVHKVIHSVKLNLCKDLNALPCYEHEIALGQTAVRENLSTKSISLNAEPGGITDWSEHRLVLGDRYEDSDFNIHFVDGISKNSTGVLVMSVGRFGRQSLEMVALSKFLRVYHVKGRLGYATDDFSPTGHFIERTSFKHVSLSKLTRLCSATQAAHTRQMYNMHGVNPDSQAAYEMAARGIVRPRERRTMPVVYSIKCIDFQPPDFTLEIHSINETCQFLRQLIHDMAVKLKSSAVCTGIRRLRYGHFDTERALLRQHWRLDQIVDNIRDNMDLLEPDKLFVGTGAEESQALLPGNAQERLRLSDNIDSGSDGSLELTDSGGAYRSEGLLEMSDSGDSKSKESLKMLKNGGLQSDGSPTLLEPENSSTKSGGSDFVCDDESSFKSDAGTKNSPEFITSGYKKSKAS</sequence>
<comment type="caution">
    <text evidence="4">The sequence shown here is derived from an EMBL/GenBank/DDBJ whole genome shotgun (WGS) entry which is preliminary data.</text>
</comment>
<keyword evidence="5" id="KW-1185">Reference proteome</keyword>
<comment type="similarity">
    <text evidence="1">Belongs to the pseudouridine synthase TruB family.</text>
</comment>
<organism evidence="4 5">
    <name type="scientific">Elysia chlorotica</name>
    <name type="common">Eastern emerald elysia</name>
    <name type="synonym">Sea slug</name>
    <dbReference type="NCBI Taxonomy" id="188477"/>
    <lineage>
        <taxon>Eukaryota</taxon>
        <taxon>Metazoa</taxon>
        <taxon>Spiralia</taxon>
        <taxon>Lophotrochozoa</taxon>
        <taxon>Mollusca</taxon>
        <taxon>Gastropoda</taxon>
        <taxon>Heterobranchia</taxon>
        <taxon>Euthyneura</taxon>
        <taxon>Panpulmonata</taxon>
        <taxon>Sacoglossa</taxon>
        <taxon>Placobranchoidea</taxon>
        <taxon>Plakobranchidae</taxon>
        <taxon>Elysia</taxon>
    </lineage>
</organism>
<evidence type="ECO:0000256" key="2">
    <source>
        <dbReference type="SAM" id="MobiDB-lite"/>
    </source>
</evidence>
<dbReference type="STRING" id="188477.A0A433SXU0"/>